<sequence length="72" mass="8032">MGLVDSEWPTGAGIRRGKFTRSIRHRFVRGGQSTGTGTFATCRFFDSHDATSGETQLRAMLPECRELRIWAG</sequence>
<evidence type="ECO:0000313" key="1">
    <source>
        <dbReference type="EMBL" id="EKK03214.1"/>
    </source>
</evidence>
<name>K5DK22_RHOBT</name>
<proteinExistence type="predicted"/>
<dbReference type="EMBL" id="AMCW01000034">
    <property type="protein sequence ID" value="EKK03214.1"/>
    <property type="molecule type" value="Genomic_DNA"/>
</dbReference>
<gene>
    <name evidence="1" type="ORF">RBSH_01524</name>
</gene>
<dbReference type="AlphaFoldDB" id="K5DK22"/>
<evidence type="ECO:0000313" key="2">
    <source>
        <dbReference type="Proteomes" id="UP000007993"/>
    </source>
</evidence>
<dbReference type="PATRIC" id="fig|993517.3.peg.1663"/>
<reference evidence="1 2" key="1">
    <citation type="journal article" date="2013" name="Mar. Genomics">
        <title>Expression of sulfatases in Rhodopirellula baltica and the diversity of sulfatases in the genus Rhodopirellula.</title>
        <authorList>
            <person name="Wegner C.E."/>
            <person name="Richter-Heitmann T."/>
            <person name="Klindworth A."/>
            <person name="Klockow C."/>
            <person name="Richter M."/>
            <person name="Achstetter T."/>
            <person name="Glockner F.O."/>
            <person name="Harder J."/>
        </authorList>
    </citation>
    <scope>NUCLEOTIDE SEQUENCE [LARGE SCALE GENOMIC DNA]</scope>
    <source>
        <strain evidence="1 2">SH28</strain>
    </source>
</reference>
<protein>
    <submittedName>
        <fullName evidence="1">Uncharacterized protein</fullName>
    </submittedName>
</protein>
<comment type="caution">
    <text evidence="1">The sequence shown here is derived from an EMBL/GenBank/DDBJ whole genome shotgun (WGS) entry which is preliminary data.</text>
</comment>
<dbReference type="Proteomes" id="UP000007993">
    <property type="component" value="Unassembled WGS sequence"/>
</dbReference>
<accession>K5DK22</accession>
<organism evidence="1 2">
    <name type="scientific">Rhodopirellula baltica SH28</name>
    <dbReference type="NCBI Taxonomy" id="993517"/>
    <lineage>
        <taxon>Bacteria</taxon>
        <taxon>Pseudomonadati</taxon>
        <taxon>Planctomycetota</taxon>
        <taxon>Planctomycetia</taxon>
        <taxon>Pirellulales</taxon>
        <taxon>Pirellulaceae</taxon>
        <taxon>Rhodopirellula</taxon>
    </lineage>
</organism>